<feature type="binding site" evidence="17">
    <location>
        <position position="175"/>
    </location>
    <ligand>
        <name>[4Fe-4S] cluster</name>
        <dbReference type="ChEBI" id="CHEBI:49883"/>
    </ligand>
</feature>
<dbReference type="InterPro" id="IPR030845">
    <property type="entry name" value="RTEL1"/>
</dbReference>
<dbReference type="SMART" id="SM00491">
    <property type="entry name" value="HELICc2"/>
    <property type="match status" value="1"/>
</dbReference>
<comment type="catalytic activity">
    <reaction evidence="15 17">
        <text>ATP + H2O = ADP + phosphate + H(+)</text>
        <dbReference type="Rhea" id="RHEA:13065"/>
        <dbReference type="ChEBI" id="CHEBI:15377"/>
        <dbReference type="ChEBI" id="CHEBI:15378"/>
        <dbReference type="ChEBI" id="CHEBI:30616"/>
        <dbReference type="ChEBI" id="CHEBI:43474"/>
        <dbReference type="ChEBI" id="CHEBI:456216"/>
    </reaction>
</comment>
<dbReference type="InterPro" id="IPR014013">
    <property type="entry name" value="Helic_SF1/SF2_ATP-bd_DinG/Rad3"/>
</dbReference>
<keyword evidence="9 17" id="KW-0408">Iron</keyword>
<organism evidence="20 21">
    <name type="scientific">Paralvinella palmiformis</name>
    <dbReference type="NCBI Taxonomy" id="53620"/>
    <lineage>
        <taxon>Eukaryota</taxon>
        <taxon>Metazoa</taxon>
        <taxon>Spiralia</taxon>
        <taxon>Lophotrochozoa</taxon>
        <taxon>Annelida</taxon>
        <taxon>Polychaeta</taxon>
        <taxon>Sedentaria</taxon>
        <taxon>Canalipalpata</taxon>
        <taxon>Terebellida</taxon>
        <taxon>Terebelliformia</taxon>
        <taxon>Alvinellidae</taxon>
        <taxon>Paralvinella</taxon>
    </lineage>
</organism>
<sequence length="1270" mass="141765">MPFVTAAGVQVNFPFEPYPCQIDYMEKVITCLREGYNGILESPTGTGKTLCLLCSSLAWLEDKKAQIHSQKWKLAQTDSSNGVLDQFKEQLAQQLDDAAGAWSGEFAAPKIIYASRTHSQLSQAVQELKRTAYSHFKVCVLGSREQLCIHPVVMREESNNTKVHLCRAKVSARDCYFYNSVENAKPHFVNTVMDIEDLVQLGEKHKCCPYYMARELKTEADIIFMPYNYLLDPKSRKAHGVELQGNIIIFDEAHNLEKICEDSASFDLSSGDIAAAIRDINELSEKLQHLYGSEASSFDVTGGMEGAAQDFTLEEVLQLKAQILHLEEEIDGIQLARQDQGITKPGSFIFEILSKVNLTFETKTAVLDLMDKIVSFLANDSSSSVFSSKGNGLSKFADIVKIVFSHPPAEYTNLTSHQQAVSKHYKVHIQEEVKKSFAKKSDGWGATSATAPAAQKTTRTLSYWCFSPGHAMGDLKAHGVKSIILTSGTLSPLNSFKLEMGIDFQVELENPHVIEKHQVWLGIIGKGPDSVLLSSTYENRFKDEYQASLGNAVVNFSRVVPHGLLLFFPSYPVMNKCLENWQRGNIWNRVEQYKPIFVEPRVKAEFNTAIFNYYDKINNPCANGAVFAAVCRGKVSEGLDFSDNNGRAVVITGLPFPPRMDPKVMLKMQFLDEARRQEGKGLTGQEWYRQQASRAVNQAIGRVIRHKNDYGAIILCDNRFNQPSATAQLPIWIRPHVKKYTSFGLAIKDLMMFFKRAQQTMPQDQSRSKSRCQTAKVGCQGAYFQQAVSKQASQKISNVNKSSSVSTHVPSLKQSHEHGSSAVSLDVLKQQYRGCSSKYTTQRFPAPGHGLLTALQTNEVKLSEDNNEVQASSTQSTMTSTLLDQKIKTKRKIMIKKADYTSLKKDSLQTAEQFVAEVRDALSVESYKFFSKALSDYKKTGDYTTMVAALADIFTDHKNKYHLFRKFYRFVRPQHKQQFDETCKELIGESCGFKPEHALVKKRSVPKKSTNISCSELLSSCNATHLNITTHMNKDSLTKVPTIIEDSNQTDTKPGGSATDGKSCDTDGVFTSTVTRNVSGSEPPAAGVQPNIITNQSVNSESGTSNYVDISGGHASSSCSSNKEIGVNDTVDWDRINWNSLSSTIYPPNIRRITGYICTYCKKEASVPLTAPCKHLCCLNCWKICIRPYQFEPEGTLQGEDDFDCFEEGGIIMKVKLSSVQNVIKQFAERILRRYFSYLDPIDEVSDRPGLVLASLSVLETARKTVIVFL</sequence>
<dbReference type="InterPro" id="IPR006554">
    <property type="entry name" value="Helicase-like_DEXD_c2"/>
</dbReference>
<evidence type="ECO:0000256" key="9">
    <source>
        <dbReference type="ARBA" id="ARBA00023004"/>
    </source>
</evidence>
<dbReference type="Gene3D" id="1.20.1160.20">
    <property type="match status" value="1"/>
</dbReference>
<dbReference type="InterPro" id="IPR049909">
    <property type="entry name" value="Rtel1_HHD"/>
</dbReference>
<dbReference type="GO" id="GO:0006310">
    <property type="term" value="P:DNA recombination"/>
    <property type="evidence" value="ECO:0007669"/>
    <property type="project" value="InterPro"/>
</dbReference>
<dbReference type="FunFam" id="3.40.50.300:FF:000431">
    <property type="entry name" value="Regulator of telomere elongation helicase 1"/>
    <property type="match status" value="1"/>
</dbReference>
<dbReference type="CDD" id="cd18788">
    <property type="entry name" value="SF2_C_XPD"/>
    <property type="match status" value="1"/>
</dbReference>
<dbReference type="PANTHER" id="PTHR11472">
    <property type="entry name" value="DNA REPAIR DEAD HELICASE RAD3/XP-D SUBFAMILY MEMBER"/>
    <property type="match status" value="1"/>
</dbReference>
<feature type="region of interest" description="Disordered" evidence="18">
    <location>
        <begin position="1046"/>
        <end position="1067"/>
    </location>
</feature>
<dbReference type="InterPro" id="IPR057498">
    <property type="entry name" value="Rtel1_ARCH"/>
</dbReference>
<feature type="region of interest" description="Disordered" evidence="18">
    <location>
        <begin position="799"/>
        <end position="820"/>
    </location>
</feature>
<comment type="similarity">
    <text evidence="17">Belongs to the helicase family. RAD3/XPD subfamily.</text>
</comment>
<dbReference type="GO" id="GO:1904430">
    <property type="term" value="P:negative regulation of t-circle formation"/>
    <property type="evidence" value="ECO:0007669"/>
    <property type="project" value="TreeGrafter"/>
</dbReference>
<dbReference type="SMART" id="SM00488">
    <property type="entry name" value="DEXDc2"/>
    <property type="match status" value="1"/>
</dbReference>
<dbReference type="Pfam" id="PF23109">
    <property type="entry name" value="ARCH_RTEL1"/>
    <property type="match status" value="1"/>
</dbReference>
<keyword evidence="14 17" id="KW-0539">Nucleus</keyword>
<dbReference type="HAMAP" id="MF_03065">
    <property type="entry name" value="RTEL1"/>
    <property type="match status" value="1"/>
</dbReference>
<dbReference type="CDD" id="cd13932">
    <property type="entry name" value="HN_RTEL1"/>
    <property type="match status" value="1"/>
</dbReference>
<dbReference type="GO" id="GO:0006281">
    <property type="term" value="P:DNA repair"/>
    <property type="evidence" value="ECO:0007669"/>
    <property type="project" value="UniProtKB-UniRule"/>
</dbReference>
<dbReference type="GO" id="GO:0070182">
    <property type="term" value="F:DNA polymerase binding"/>
    <property type="evidence" value="ECO:0007669"/>
    <property type="project" value="TreeGrafter"/>
</dbReference>
<keyword evidence="4 17" id="KW-0547">Nucleotide-binding</keyword>
<evidence type="ECO:0000313" key="20">
    <source>
        <dbReference type="EMBL" id="KAK2149282.1"/>
    </source>
</evidence>
<dbReference type="InterPro" id="IPR013020">
    <property type="entry name" value="Rad3/Chl1-like"/>
</dbReference>
<dbReference type="GO" id="GO:0005634">
    <property type="term" value="C:nucleus"/>
    <property type="evidence" value="ECO:0007669"/>
    <property type="project" value="UniProtKB-SubCell"/>
</dbReference>
<dbReference type="InterPro" id="IPR045028">
    <property type="entry name" value="DinG/Rad3-like"/>
</dbReference>
<evidence type="ECO:0000256" key="17">
    <source>
        <dbReference type="HAMAP-Rule" id="MF_03065"/>
    </source>
</evidence>
<dbReference type="GO" id="GO:0051539">
    <property type="term" value="F:4 iron, 4 sulfur cluster binding"/>
    <property type="evidence" value="ECO:0007669"/>
    <property type="project" value="UniProtKB-UniRule"/>
</dbReference>
<evidence type="ECO:0000256" key="3">
    <source>
        <dbReference type="ARBA" id="ARBA00022723"/>
    </source>
</evidence>
<keyword evidence="6 17" id="KW-0378">Hydrolase</keyword>
<keyword evidence="21" id="KW-1185">Reference proteome</keyword>
<keyword evidence="2 17" id="KW-0004">4Fe-4S</keyword>
<dbReference type="NCBIfam" id="TIGR00604">
    <property type="entry name" value="rad3"/>
    <property type="match status" value="1"/>
</dbReference>
<evidence type="ECO:0000256" key="13">
    <source>
        <dbReference type="ARBA" id="ARBA00023235"/>
    </source>
</evidence>
<dbReference type="Gene3D" id="3.40.50.300">
    <property type="entry name" value="P-loop containing nucleotide triphosphate hydrolases"/>
    <property type="match status" value="2"/>
</dbReference>
<keyword evidence="3 17" id="KW-0479">Metal-binding</keyword>
<gene>
    <name evidence="20" type="ORF">LSH36_457g01025</name>
</gene>
<dbReference type="InterPro" id="IPR027417">
    <property type="entry name" value="P-loop_NTPase"/>
</dbReference>
<proteinExistence type="inferred from homology"/>
<protein>
    <recommendedName>
        <fullName evidence="16 17">Regulator of telomere elongation helicase 1 homolog</fullName>
        <ecNumber evidence="17">5.6.2.-</ecNumber>
    </recommendedName>
</protein>
<evidence type="ECO:0000256" key="10">
    <source>
        <dbReference type="ARBA" id="ARBA00023014"/>
    </source>
</evidence>
<evidence type="ECO:0000256" key="5">
    <source>
        <dbReference type="ARBA" id="ARBA00022763"/>
    </source>
</evidence>
<evidence type="ECO:0000256" key="11">
    <source>
        <dbReference type="ARBA" id="ARBA00023125"/>
    </source>
</evidence>
<feature type="binding site" evidence="17">
    <location>
        <position position="166"/>
    </location>
    <ligand>
        <name>[4Fe-4S] cluster</name>
        <dbReference type="ChEBI" id="CHEBI:49883"/>
    </ligand>
</feature>
<feature type="binding site" evidence="17">
    <location>
        <position position="148"/>
    </location>
    <ligand>
        <name>[4Fe-4S] cluster</name>
        <dbReference type="ChEBI" id="CHEBI:49883"/>
    </ligand>
</feature>
<dbReference type="SUPFAM" id="SSF52540">
    <property type="entry name" value="P-loop containing nucleoside triphosphate hydrolases"/>
    <property type="match status" value="2"/>
</dbReference>
<dbReference type="GO" id="GO:0045910">
    <property type="term" value="P:negative regulation of DNA recombination"/>
    <property type="evidence" value="ECO:0007669"/>
    <property type="project" value="TreeGrafter"/>
</dbReference>
<evidence type="ECO:0000256" key="8">
    <source>
        <dbReference type="ARBA" id="ARBA00022840"/>
    </source>
</evidence>
<dbReference type="InterPro" id="IPR010614">
    <property type="entry name" value="RAD3-like_helicase_DEAD"/>
</dbReference>
<keyword evidence="11 17" id="KW-0238">DNA-binding</keyword>
<keyword evidence="5 17" id="KW-0227">DNA damage</keyword>
<evidence type="ECO:0000256" key="12">
    <source>
        <dbReference type="ARBA" id="ARBA00023204"/>
    </source>
</evidence>
<dbReference type="AlphaFoldDB" id="A0AAD9JAM7"/>
<evidence type="ECO:0000256" key="1">
    <source>
        <dbReference type="ARBA" id="ARBA00004123"/>
    </source>
</evidence>
<comment type="subcellular location">
    <subcellularLocation>
        <location evidence="1 17">Nucleus</location>
    </subcellularLocation>
</comment>
<dbReference type="EMBL" id="JAODUP010000457">
    <property type="protein sequence ID" value="KAK2149282.1"/>
    <property type="molecule type" value="Genomic_DNA"/>
</dbReference>
<evidence type="ECO:0000256" key="14">
    <source>
        <dbReference type="ARBA" id="ARBA00023242"/>
    </source>
</evidence>
<feature type="domain" description="Helicase ATP-binding" evidence="19">
    <location>
        <begin position="7"/>
        <end position="324"/>
    </location>
</feature>
<dbReference type="EC" id="5.6.2.-" evidence="17"/>
<dbReference type="GO" id="GO:0090657">
    <property type="term" value="P:telomeric loop disassembly"/>
    <property type="evidence" value="ECO:0007669"/>
    <property type="project" value="TreeGrafter"/>
</dbReference>
<evidence type="ECO:0000256" key="15">
    <source>
        <dbReference type="ARBA" id="ARBA00049360"/>
    </source>
</evidence>
<reference evidence="20" key="1">
    <citation type="journal article" date="2023" name="Mol. Biol. Evol.">
        <title>Third-Generation Sequencing Reveals the Adaptive Role of the Epigenome in Three Deep-Sea Polychaetes.</title>
        <authorList>
            <person name="Perez M."/>
            <person name="Aroh O."/>
            <person name="Sun Y."/>
            <person name="Lan Y."/>
            <person name="Juniper S.K."/>
            <person name="Young C.R."/>
            <person name="Angers B."/>
            <person name="Qian P.Y."/>
        </authorList>
    </citation>
    <scope>NUCLEOTIDE SEQUENCE</scope>
    <source>
        <strain evidence="20">P08H-3</strain>
    </source>
</reference>
<dbReference type="Proteomes" id="UP001208570">
    <property type="component" value="Unassembled WGS sequence"/>
</dbReference>
<keyword evidence="7 17" id="KW-0347">Helicase</keyword>
<dbReference type="CDD" id="cd17970">
    <property type="entry name" value="DEAHc_FancJ"/>
    <property type="match status" value="1"/>
</dbReference>
<dbReference type="Pfam" id="PF06733">
    <property type="entry name" value="DEAD_2"/>
    <property type="match status" value="1"/>
</dbReference>
<evidence type="ECO:0000256" key="7">
    <source>
        <dbReference type="ARBA" id="ARBA00022806"/>
    </source>
</evidence>
<dbReference type="Pfam" id="PF13307">
    <property type="entry name" value="Helicase_C_2"/>
    <property type="match status" value="1"/>
</dbReference>
<dbReference type="GO" id="GO:0003678">
    <property type="term" value="F:DNA helicase activity"/>
    <property type="evidence" value="ECO:0007669"/>
    <property type="project" value="UniProtKB-UniRule"/>
</dbReference>
<dbReference type="GO" id="GO:0003677">
    <property type="term" value="F:DNA binding"/>
    <property type="evidence" value="ECO:0007669"/>
    <property type="project" value="UniProtKB-UniRule"/>
</dbReference>
<dbReference type="GO" id="GO:0010569">
    <property type="term" value="P:regulation of double-strand break repair via homologous recombination"/>
    <property type="evidence" value="ECO:0007669"/>
    <property type="project" value="UniProtKB-UniRule"/>
</dbReference>
<comment type="function">
    <text evidence="17">A probable ATP-dependent DNA helicase implicated in DNA repair and the maintenance of genomic stability. Acts as an anti-recombinase to counteract toxic recombination and limit crossover during meiosis. Regulates meiotic recombination and crossover homeostasis by physically dissociating strand invasion events and thereby promotes noncrossover repair by meiotic synthesis dependent strand annealing (SDSA) as well as disassembly of D loop recombination intermediates.</text>
</comment>
<evidence type="ECO:0000256" key="2">
    <source>
        <dbReference type="ARBA" id="ARBA00022485"/>
    </source>
</evidence>
<dbReference type="InterPro" id="IPR006555">
    <property type="entry name" value="ATP-dep_Helicase_C"/>
</dbReference>
<keyword evidence="8 17" id="KW-0067">ATP-binding</keyword>
<dbReference type="PANTHER" id="PTHR11472:SF34">
    <property type="entry name" value="REGULATOR OF TELOMERE ELONGATION HELICASE 1"/>
    <property type="match status" value="1"/>
</dbReference>
<evidence type="ECO:0000313" key="21">
    <source>
        <dbReference type="Proteomes" id="UP001208570"/>
    </source>
</evidence>
<dbReference type="GO" id="GO:0006260">
    <property type="term" value="P:DNA replication"/>
    <property type="evidence" value="ECO:0007669"/>
    <property type="project" value="InterPro"/>
</dbReference>
<evidence type="ECO:0000256" key="6">
    <source>
        <dbReference type="ARBA" id="ARBA00022801"/>
    </source>
</evidence>
<evidence type="ECO:0000256" key="16">
    <source>
        <dbReference type="ARBA" id="ARBA00073810"/>
    </source>
</evidence>
<dbReference type="Pfam" id="PF23116">
    <property type="entry name" value="HHD_RTEL1"/>
    <property type="match status" value="1"/>
</dbReference>
<dbReference type="PROSITE" id="PS51193">
    <property type="entry name" value="HELICASE_ATP_BIND_2"/>
    <property type="match status" value="1"/>
</dbReference>
<dbReference type="GO" id="GO:0046872">
    <property type="term" value="F:metal ion binding"/>
    <property type="evidence" value="ECO:0007669"/>
    <property type="project" value="UniProtKB-UniRule"/>
</dbReference>
<keyword evidence="13 17" id="KW-0413">Isomerase</keyword>
<keyword evidence="12 17" id="KW-0234">DNA repair</keyword>
<evidence type="ECO:0000256" key="18">
    <source>
        <dbReference type="SAM" id="MobiDB-lite"/>
    </source>
</evidence>
<dbReference type="GO" id="GO:0005524">
    <property type="term" value="F:ATP binding"/>
    <property type="evidence" value="ECO:0007669"/>
    <property type="project" value="UniProtKB-UniRule"/>
</dbReference>
<accession>A0AAD9JAM7</accession>
<comment type="caution">
    <text evidence="20">The sequence shown here is derived from an EMBL/GenBank/DDBJ whole genome shotgun (WGS) entry which is preliminary data.</text>
</comment>
<dbReference type="GO" id="GO:0016818">
    <property type="term" value="F:hydrolase activity, acting on acid anhydrides, in phosphorus-containing anhydrides"/>
    <property type="evidence" value="ECO:0007669"/>
    <property type="project" value="InterPro"/>
</dbReference>
<feature type="binding site" evidence="17">
    <location>
        <position position="208"/>
    </location>
    <ligand>
        <name>[4Fe-4S] cluster</name>
        <dbReference type="ChEBI" id="CHEBI:49883"/>
    </ligand>
</feature>
<evidence type="ECO:0000259" key="19">
    <source>
        <dbReference type="PROSITE" id="PS51193"/>
    </source>
</evidence>
<keyword evidence="10 17" id="KW-0411">Iron-sulfur</keyword>
<name>A0AAD9JAM7_9ANNE</name>
<evidence type="ECO:0000256" key="4">
    <source>
        <dbReference type="ARBA" id="ARBA00022741"/>
    </source>
</evidence>